<dbReference type="InterPro" id="IPR023313">
    <property type="entry name" value="UBQ-conjugating_AS"/>
</dbReference>
<keyword evidence="4" id="KW-0067">ATP-binding</keyword>
<proteinExistence type="inferred from homology"/>
<dbReference type="SMART" id="SM00212">
    <property type="entry name" value="UBCc"/>
    <property type="match status" value="1"/>
</dbReference>
<sequence length="156" mass="17929">MAARLKNEVKQAVQSRDQMLALGIDYHPRSMQNLFEWVIYLKFLDKESPYFNQTHEIDVRIPVEYPFKHPTCKFNSKIFHPNIEADSGKICLNIINEGNTEWTSANTIQMLALGLQSLVYGPNCDSPLNLDAGSIFRNGDSRAFKSLVNYYYKSCQ</sequence>
<feature type="domain" description="UBC core" evidence="5">
    <location>
        <begin position="1"/>
        <end position="156"/>
    </location>
</feature>
<feature type="active site" description="Glycyl thioester intermediate" evidence="3">
    <location>
        <position position="91"/>
    </location>
</feature>
<organism evidence="6 7">
    <name type="scientific">Hexamita inflata</name>
    <dbReference type="NCBI Taxonomy" id="28002"/>
    <lineage>
        <taxon>Eukaryota</taxon>
        <taxon>Metamonada</taxon>
        <taxon>Diplomonadida</taxon>
        <taxon>Hexamitidae</taxon>
        <taxon>Hexamitinae</taxon>
        <taxon>Hexamita</taxon>
    </lineage>
</organism>
<reference evidence="6 7" key="1">
    <citation type="submission" date="2024-07" db="EMBL/GenBank/DDBJ databases">
        <authorList>
            <person name="Akdeniz Z."/>
        </authorList>
    </citation>
    <scope>NUCLEOTIDE SEQUENCE [LARGE SCALE GENOMIC DNA]</scope>
</reference>
<evidence type="ECO:0000256" key="4">
    <source>
        <dbReference type="RuleBase" id="RU362109"/>
    </source>
</evidence>
<evidence type="ECO:0000256" key="3">
    <source>
        <dbReference type="PROSITE-ProRule" id="PRU10133"/>
    </source>
</evidence>
<keyword evidence="7" id="KW-1185">Reference proteome</keyword>
<comment type="caution">
    <text evidence="6">The sequence shown here is derived from an EMBL/GenBank/DDBJ whole genome shotgun (WGS) entry which is preliminary data.</text>
</comment>
<dbReference type="InterPro" id="IPR050113">
    <property type="entry name" value="Ub_conjugating_enzyme"/>
</dbReference>
<protein>
    <submittedName>
        <fullName evidence="6">Ubiquitin-conjugating_enzyme E2</fullName>
    </submittedName>
</protein>
<dbReference type="Proteomes" id="UP001642409">
    <property type="component" value="Unassembled WGS sequence"/>
</dbReference>
<keyword evidence="1" id="KW-0808">Transferase</keyword>
<evidence type="ECO:0000256" key="1">
    <source>
        <dbReference type="ARBA" id="ARBA00022679"/>
    </source>
</evidence>
<keyword evidence="2 4" id="KW-0833">Ubl conjugation pathway</keyword>
<accession>A0ABP1GE18</accession>
<evidence type="ECO:0000256" key="2">
    <source>
        <dbReference type="ARBA" id="ARBA00022786"/>
    </source>
</evidence>
<evidence type="ECO:0000313" key="7">
    <source>
        <dbReference type="Proteomes" id="UP001642409"/>
    </source>
</evidence>
<dbReference type="PANTHER" id="PTHR24067">
    <property type="entry name" value="UBIQUITIN-CONJUGATING ENZYME E2"/>
    <property type="match status" value="1"/>
</dbReference>
<dbReference type="PROSITE" id="PS00183">
    <property type="entry name" value="UBC_1"/>
    <property type="match status" value="1"/>
</dbReference>
<dbReference type="SUPFAM" id="SSF54495">
    <property type="entry name" value="UBC-like"/>
    <property type="match status" value="1"/>
</dbReference>
<dbReference type="Gene3D" id="3.10.110.10">
    <property type="entry name" value="Ubiquitin Conjugating Enzyme"/>
    <property type="match status" value="1"/>
</dbReference>
<dbReference type="PROSITE" id="PS50127">
    <property type="entry name" value="UBC_2"/>
    <property type="match status" value="1"/>
</dbReference>
<evidence type="ECO:0000313" key="6">
    <source>
        <dbReference type="EMBL" id="CAL5970382.1"/>
    </source>
</evidence>
<dbReference type="Pfam" id="PF00179">
    <property type="entry name" value="UQ_con"/>
    <property type="match status" value="1"/>
</dbReference>
<gene>
    <name evidence="6" type="ORF">HINF_LOCUS322</name>
</gene>
<evidence type="ECO:0000259" key="5">
    <source>
        <dbReference type="PROSITE" id="PS50127"/>
    </source>
</evidence>
<name>A0ABP1GE18_9EUKA</name>
<dbReference type="InterPro" id="IPR016135">
    <property type="entry name" value="UBQ-conjugating_enzyme/RWD"/>
</dbReference>
<dbReference type="InterPro" id="IPR000608">
    <property type="entry name" value="UBC"/>
</dbReference>
<dbReference type="EMBL" id="CAXDID020000001">
    <property type="protein sequence ID" value="CAL5970382.1"/>
    <property type="molecule type" value="Genomic_DNA"/>
</dbReference>
<keyword evidence="4" id="KW-0547">Nucleotide-binding</keyword>
<comment type="similarity">
    <text evidence="4">Belongs to the ubiquitin-conjugating enzyme family.</text>
</comment>